<sequence length="61" mass="6613">MQTDMPNQQLTDPDAVQWRDQLLASTQILSAGDVADLIAYVTSRPPHVSLPDITVVPTGQP</sequence>
<accession>A0ABQ2VRJ2</accession>
<comment type="caution">
    <text evidence="1">The sequence shown here is derived from an EMBL/GenBank/DDBJ whole genome shotgun (WGS) entry which is preliminary data.</text>
</comment>
<reference evidence="2" key="1">
    <citation type="journal article" date="2019" name="Int. J. Syst. Evol. Microbiol.">
        <title>The Global Catalogue of Microorganisms (GCM) 10K type strain sequencing project: providing services to taxonomists for standard genome sequencing and annotation.</title>
        <authorList>
            <consortium name="The Broad Institute Genomics Platform"/>
            <consortium name="The Broad Institute Genome Sequencing Center for Infectious Disease"/>
            <person name="Wu L."/>
            <person name="Ma J."/>
        </authorList>
    </citation>
    <scope>NUCLEOTIDE SEQUENCE [LARGE SCALE GENOMIC DNA]</scope>
    <source>
        <strain evidence="2">JCM 3399</strain>
    </source>
</reference>
<organism evidence="1 2">
    <name type="scientific">Streptomyces albospinus</name>
    <dbReference type="NCBI Taxonomy" id="285515"/>
    <lineage>
        <taxon>Bacteria</taxon>
        <taxon>Bacillati</taxon>
        <taxon>Actinomycetota</taxon>
        <taxon>Actinomycetes</taxon>
        <taxon>Kitasatosporales</taxon>
        <taxon>Streptomycetaceae</taxon>
        <taxon>Streptomyces</taxon>
    </lineage>
</organism>
<dbReference type="Proteomes" id="UP000654471">
    <property type="component" value="Unassembled WGS sequence"/>
</dbReference>
<name>A0ABQ2VRJ2_9ACTN</name>
<gene>
    <name evidence="1" type="ORF">GCM10010211_84570</name>
</gene>
<dbReference type="EMBL" id="BMRP01000097">
    <property type="protein sequence ID" value="GGV04476.1"/>
    <property type="molecule type" value="Genomic_DNA"/>
</dbReference>
<evidence type="ECO:0000313" key="1">
    <source>
        <dbReference type="EMBL" id="GGV04476.1"/>
    </source>
</evidence>
<keyword evidence="2" id="KW-1185">Reference proteome</keyword>
<proteinExistence type="predicted"/>
<protein>
    <submittedName>
        <fullName evidence="1">Uncharacterized protein</fullName>
    </submittedName>
</protein>
<evidence type="ECO:0000313" key="2">
    <source>
        <dbReference type="Proteomes" id="UP000654471"/>
    </source>
</evidence>